<reference evidence="6" key="1">
    <citation type="submission" date="2021-02" db="EMBL/GenBank/DDBJ databases">
        <title>Sequencing the genomes of 1000 actinobacteria strains.</title>
        <authorList>
            <person name="Klenk H.-P."/>
        </authorList>
    </citation>
    <scope>NUCLEOTIDE SEQUENCE</scope>
    <source>
        <strain evidence="6">DSM 22850</strain>
    </source>
</reference>
<dbReference type="PANTHER" id="PTHR43179:SF12">
    <property type="entry name" value="GALACTOFURANOSYLTRANSFERASE GLFT2"/>
    <property type="match status" value="1"/>
</dbReference>
<dbReference type="GO" id="GO:0016757">
    <property type="term" value="F:glycosyltransferase activity"/>
    <property type="evidence" value="ECO:0007669"/>
    <property type="project" value="UniProtKB-KW"/>
</dbReference>
<dbReference type="InterPro" id="IPR029044">
    <property type="entry name" value="Nucleotide-diphossugar_trans"/>
</dbReference>
<dbReference type="Proteomes" id="UP000675163">
    <property type="component" value="Unassembled WGS sequence"/>
</dbReference>
<sequence length="345" mass="38459">MKDVTPHYSGDPAVEASTDAARVRSAAHRVVAIVTSFRPEPSLLLHCELLAEQVKQIVVVDDGSGAAADEVLTQLQAQGVRVVRQPENAGIADAINLGYVTVADYDPELVITFDQDSRVTPGFVAALVEHFDRSMANGLNVGMVAPQFFMGLAQTHMPQKRGFLEAYQPIQSGLLMPYAAIRQLGPQRGEFFIDSVDTEYYQRAIRQGYDCVCAPALNMPHSLGHMLNVRVFGRFLVNGAGNLRSISVSSPFRYYYRVRNRIILNQMYLLRSPRRVQMLRDTFWEMMHYGFAWYCSRGKGAYLSVLWAGLKAGLARRMGKIPDAVAETSRKVSWKHAAAAREDRA</sequence>
<evidence type="ECO:0000256" key="1">
    <source>
        <dbReference type="ARBA" id="ARBA00004776"/>
    </source>
</evidence>
<dbReference type="EC" id="2.4.1.-" evidence="6"/>
<comment type="similarity">
    <text evidence="2">Belongs to the glycosyltransferase 2 family.</text>
</comment>
<dbReference type="SUPFAM" id="SSF53448">
    <property type="entry name" value="Nucleotide-diphospho-sugar transferases"/>
    <property type="match status" value="1"/>
</dbReference>
<keyword evidence="4 6" id="KW-0808">Transferase</keyword>
<dbReference type="InterPro" id="IPR001173">
    <property type="entry name" value="Glyco_trans_2-like"/>
</dbReference>
<evidence type="ECO:0000313" key="7">
    <source>
        <dbReference type="Proteomes" id="UP000675163"/>
    </source>
</evidence>
<dbReference type="PANTHER" id="PTHR43179">
    <property type="entry name" value="RHAMNOSYLTRANSFERASE WBBL"/>
    <property type="match status" value="1"/>
</dbReference>
<evidence type="ECO:0000256" key="3">
    <source>
        <dbReference type="ARBA" id="ARBA00022676"/>
    </source>
</evidence>
<comment type="pathway">
    <text evidence="1">Cell wall biogenesis; cell wall polysaccharide biosynthesis.</text>
</comment>
<dbReference type="Gene3D" id="3.90.550.10">
    <property type="entry name" value="Spore Coat Polysaccharide Biosynthesis Protein SpsA, Chain A"/>
    <property type="match status" value="1"/>
</dbReference>
<evidence type="ECO:0000256" key="2">
    <source>
        <dbReference type="ARBA" id="ARBA00006739"/>
    </source>
</evidence>
<accession>A0A940SZU8</accession>
<feature type="domain" description="Glycosyltransferase 2-like" evidence="5">
    <location>
        <begin position="40"/>
        <end position="138"/>
    </location>
</feature>
<name>A0A940SZU8_9MICO</name>
<evidence type="ECO:0000256" key="4">
    <source>
        <dbReference type="ARBA" id="ARBA00022679"/>
    </source>
</evidence>
<evidence type="ECO:0000259" key="5">
    <source>
        <dbReference type="Pfam" id="PF00535"/>
    </source>
</evidence>
<comment type="caution">
    <text evidence="6">The sequence shown here is derived from an EMBL/GenBank/DDBJ whole genome shotgun (WGS) entry which is preliminary data.</text>
</comment>
<dbReference type="Pfam" id="PF00535">
    <property type="entry name" value="Glycos_transf_2"/>
    <property type="match status" value="1"/>
</dbReference>
<gene>
    <name evidence="6" type="ORF">JOF28_000492</name>
</gene>
<proteinExistence type="inferred from homology"/>
<dbReference type="RefSeq" id="WP_209704313.1">
    <property type="nucleotide sequence ID" value="NZ_JAFIDA010000001.1"/>
</dbReference>
<keyword evidence="7" id="KW-1185">Reference proteome</keyword>
<dbReference type="EMBL" id="JAFIDA010000001">
    <property type="protein sequence ID" value="MBP1325260.1"/>
    <property type="molecule type" value="Genomic_DNA"/>
</dbReference>
<dbReference type="AlphaFoldDB" id="A0A940SZU8"/>
<protein>
    <submittedName>
        <fullName evidence="6">Rhamnosyltransferase</fullName>
        <ecNumber evidence="6">2.4.1.-</ecNumber>
    </submittedName>
</protein>
<evidence type="ECO:0000313" key="6">
    <source>
        <dbReference type="EMBL" id="MBP1325260.1"/>
    </source>
</evidence>
<keyword evidence="3 6" id="KW-0328">Glycosyltransferase</keyword>
<organism evidence="6 7">
    <name type="scientific">Leucobacter exalbidus</name>
    <dbReference type="NCBI Taxonomy" id="662960"/>
    <lineage>
        <taxon>Bacteria</taxon>
        <taxon>Bacillati</taxon>
        <taxon>Actinomycetota</taxon>
        <taxon>Actinomycetes</taxon>
        <taxon>Micrococcales</taxon>
        <taxon>Microbacteriaceae</taxon>
        <taxon>Leucobacter</taxon>
    </lineage>
</organism>